<sequence>MLLSFNVNSYHANGLARDMQDGIGLVRVLLQIGDGLCCWQDDQFDLPTPGLELHLFHYR</sequence>
<gene>
    <name evidence="1" type="ORF">LMG28138_03014</name>
</gene>
<reference evidence="1 2" key="1">
    <citation type="submission" date="2020-04" db="EMBL/GenBank/DDBJ databases">
        <authorList>
            <person name="De Canck E."/>
        </authorList>
    </citation>
    <scope>NUCLEOTIDE SEQUENCE [LARGE SCALE GENOMIC DNA]</scope>
    <source>
        <strain evidence="1 2">LMG 28138</strain>
    </source>
</reference>
<keyword evidence="2" id="KW-1185">Reference proteome</keyword>
<organism evidence="1 2">
    <name type="scientific">Pararobbsia alpina</name>
    <dbReference type="NCBI Taxonomy" id="621374"/>
    <lineage>
        <taxon>Bacteria</taxon>
        <taxon>Pseudomonadati</taxon>
        <taxon>Pseudomonadota</taxon>
        <taxon>Betaproteobacteria</taxon>
        <taxon>Burkholderiales</taxon>
        <taxon>Burkholderiaceae</taxon>
        <taxon>Pararobbsia</taxon>
    </lineage>
</organism>
<proteinExistence type="predicted"/>
<evidence type="ECO:0000313" key="2">
    <source>
        <dbReference type="Proteomes" id="UP000494115"/>
    </source>
</evidence>
<evidence type="ECO:0000313" key="1">
    <source>
        <dbReference type="EMBL" id="CAB3790568.1"/>
    </source>
</evidence>
<dbReference type="AlphaFoldDB" id="A0A6S7BMU0"/>
<dbReference type="EMBL" id="CADIKM010000012">
    <property type="protein sequence ID" value="CAB3790568.1"/>
    <property type="molecule type" value="Genomic_DNA"/>
</dbReference>
<name>A0A6S7BMU0_9BURK</name>
<protein>
    <submittedName>
        <fullName evidence="1">Uncharacterized protein</fullName>
    </submittedName>
</protein>
<dbReference type="Proteomes" id="UP000494115">
    <property type="component" value="Unassembled WGS sequence"/>
</dbReference>
<accession>A0A6S7BMU0</accession>